<keyword evidence="1" id="KW-0472">Membrane</keyword>
<reference evidence="4" key="1">
    <citation type="journal article" date="2019" name="Int. J. Syst. Evol. Microbiol.">
        <title>The Global Catalogue of Microorganisms (GCM) 10K type strain sequencing project: providing services to taxonomists for standard genome sequencing and annotation.</title>
        <authorList>
            <consortium name="The Broad Institute Genomics Platform"/>
            <consortium name="The Broad Institute Genome Sequencing Center for Infectious Disease"/>
            <person name="Wu L."/>
            <person name="Ma J."/>
        </authorList>
    </citation>
    <scope>NUCLEOTIDE SEQUENCE [LARGE SCALE GENOMIC DNA]</scope>
    <source>
        <strain evidence="4">CCUG 62952</strain>
    </source>
</reference>
<dbReference type="Gene3D" id="3.60.10.10">
    <property type="entry name" value="Endonuclease/exonuclease/phosphatase"/>
    <property type="match status" value="1"/>
</dbReference>
<evidence type="ECO:0000313" key="4">
    <source>
        <dbReference type="Proteomes" id="UP001596978"/>
    </source>
</evidence>
<evidence type="ECO:0000256" key="1">
    <source>
        <dbReference type="SAM" id="Phobius"/>
    </source>
</evidence>
<sequence>MGSAKKYKAYILWVYAFSLLVHFVIKDRFQILDVLFYATPKLGLLILGMFLMLVFRRARRVLISLVVINIMILGLWIHDDYNFRTDSIGGDNGDHSLMYWNVGRKNPFPLPLIVEKVKAHRPTTICLVETENITYENVIHLSKLLPKYNFSWLWGDMLIAHQDGIQQNEYVYLDDGSKFHDIALEMEGQQMNMALVDLIASPIDSKKEALSSLYDAFKSKESTMLVGDFNVPFNSVHFNDYKHVFNNAQRDIGKGFTTTWPYGIPLWQIDHIWVSNDISLKRFEAIYEVGFDHALLLATFSIK</sequence>
<comment type="caution">
    <text evidence="3">The sequence shown here is derived from an EMBL/GenBank/DDBJ whole genome shotgun (WGS) entry which is preliminary data.</text>
</comment>
<dbReference type="InterPro" id="IPR005135">
    <property type="entry name" value="Endo/exonuclease/phosphatase"/>
</dbReference>
<dbReference type="RefSeq" id="WP_386403121.1">
    <property type="nucleotide sequence ID" value="NZ_JBHTJH010000003.1"/>
</dbReference>
<organism evidence="3 4">
    <name type="scientific">Sungkyunkwania multivorans</name>
    <dbReference type="NCBI Taxonomy" id="1173618"/>
    <lineage>
        <taxon>Bacteria</taxon>
        <taxon>Pseudomonadati</taxon>
        <taxon>Bacteroidota</taxon>
        <taxon>Flavobacteriia</taxon>
        <taxon>Flavobacteriales</taxon>
        <taxon>Flavobacteriaceae</taxon>
        <taxon>Sungkyunkwania</taxon>
    </lineage>
</organism>
<feature type="transmembrane region" description="Helical" evidence="1">
    <location>
        <begin position="61"/>
        <end position="78"/>
    </location>
</feature>
<accession>A0ABW3CT77</accession>
<protein>
    <submittedName>
        <fullName evidence="3">Endonuclease/exonuclease/phosphatase family protein</fullName>
    </submittedName>
</protein>
<feature type="domain" description="Endonuclease/exonuclease/phosphatase" evidence="2">
    <location>
        <begin position="98"/>
        <end position="290"/>
    </location>
</feature>
<evidence type="ECO:0000313" key="3">
    <source>
        <dbReference type="EMBL" id="MFD0860975.1"/>
    </source>
</evidence>
<keyword evidence="1" id="KW-1133">Transmembrane helix</keyword>
<dbReference type="Proteomes" id="UP001596978">
    <property type="component" value="Unassembled WGS sequence"/>
</dbReference>
<dbReference type="InterPro" id="IPR036691">
    <property type="entry name" value="Endo/exonu/phosph_ase_sf"/>
</dbReference>
<dbReference type="SUPFAM" id="SSF56219">
    <property type="entry name" value="DNase I-like"/>
    <property type="match status" value="1"/>
</dbReference>
<proteinExistence type="predicted"/>
<keyword evidence="4" id="KW-1185">Reference proteome</keyword>
<gene>
    <name evidence="3" type="ORF">ACFQ1M_02045</name>
</gene>
<keyword evidence="1" id="KW-0812">Transmembrane</keyword>
<keyword evidence="3" id="KW-0255">Endonuclease</keyword>
<feature type="transmembrane region" description="Helical" evidence="1">
    <location>
        <begin position="31"/>
        <end position="54"/>
    </location>
</feature>
<dbReference type="GO" id="GO:0004519">
    <property type="term" value="F:endonuclease activity"/>
    <property type="evidence" value="ECO:0007669"/>
    <property type="project" value="UniProtKB-KW"/>
</dbReference>
<feature type="transmembrane region" description="Helical" evidence="1">
    <location>
        <begin position="7"/>
        <end position="25"/>
    </location>
</feature>
<keyword evidence="3" id="KW-0540">Nuclease</keyword>
<evidence type="ECO:0000259" key="2">
    <source>
        <dbReference type="Pfam" id="PF03372"/>
    </source>
</evidence>
<name>A0ABW3CT77_9FLAO</name>
<keyword evidence="3" id="KW-0378">Hydrolase</keyword>
<dbReference type="EMBL" id="JBHTJH010000003">
    <property type="protein sequence ID" value="MFD0860975.1"/>
    <property type="molecule type" value="Genomic_DNA"/>
</dbReference>
<dbReference type="Pfam" id="PF03372">
    <property type="entry name" value="Exo_endo_phos"/>
    <property type="match status" value="1"/>
</dbReference>